<evidence type="ECO:0000259" key="3">
    <source>
        <dbReference type="Pfam" id="PF16751"/>
    </source>
</evidence>
<dbReference type="Pfam" id="PF16751">
    <property type="entry name" value="RsdA_SigD_bd"/>
    <property type="match status" value="1"/>
</dbReference>
<organism evidence="4 5">
    <name type="scientific">Mycolicibacterium sphagni</name>
    <dbReference type="NCBI Taxonomy" id="1786"/>
    <lineage>
        <taxon>Bacteria</taxon>
        <taxon>Bacillati</taxon>
        <taxon>Actinomycetota</taxon>
        <taxon>Actinomycetes</taxon>
        <taxon>Mycobacteriales</taxon>
        <taxon>Mycobacteriaceae</taxon>
        <taxon>Mycolicibacterium</taxon>
    </lineage>
</organism>
<feature type="region of interest" description="Disordered" evidence="1">
    <location>
        <begin position="360"/>
        <end position="423"/>
    </location>
</feature>
<dbReference type="Proteomes" id="UP000216063">
    <property type="component" value="Unassembled WGS sequence"/>
</dbReference>
<gene>
    <name evidence="4" type="ORF">CG716_10090</name>
</gene>
<dbReference type="OrthoDB" id="4762520at2"/>
<feature type="transmembrane region" description="Helical" evidence="2">
    <location>
        <begin position="121"/>
        <end position="144"/>
    </location>
</feature>
<keyword evidence="2" id="KW-0812">Transmembrane</keyword>
<dbReference type="EMBL" id="NOZR01000007">
    <property type="protein sequence ID" value="OYN79820.1"/>
    <property type="molecule type" value="Genomic_DNA"/>
</dbReference>
<feature type="compositionally biased region" description="Low complexity" evidence="1">
    <location>
        <begin position="374"/>
        <end position="419"/>
    </location>
</feature>
<name>A0A255DL52_9MYCO</name>
<protein>
    <recommendedName>
        <fullName evidence="3">Anti-sigma-D factor RsdA sigma factor binding region domain-containing protein</fullName>
    </recommendedName>
</protein>
<evidence type="ECO:0000313" key="5">
    <source>
        <dbReference type="Proteomes" id="UP000216063"/>
    </source>
</evidence>
<feature type="region of interest" description="Disordered" evidence="1">
    <location>
        <begin position="1"/>
        <end position="43"/>
    </location>
</feature>
<dbReference type="AlphaFoldDB" id="A0A255DL52"/>
<comment type="caution">
    <text evidence="4">The sequence shown here is derived from an EMBL/GenBank/DDBJ whole genome shotgun (WGS) entry which is preliminary data.</text>
</comment>
<keyword evidence="2" id="KW-1133">Transmembrane helix</keyword>
<keyword evidence="2" id="KW-0472">Membrane</keyword>
<feature type="region of interest" description="Disordered" evidence="1">
    <location>
        <begin position="293"/>
        <end position="319"/>
    </location>
</feature>
<keyword evidence="5" id="KW-1185">Reference proteome</keyword>
<feature type="compositionally biased region" description="Low complexity" evidence="1">
    <location>
        <begin position="305"/>
        <end position="319"/>
    </location>
</feature>
<evidence type="ECO:0000256" key="2">
    <source>
        <dbReference type="SAM" id="Phobius"/>
    </source>
</evidence>
<dbReference type="Gene3D" id="6.10.250.1300">
    <property type="match status" value="1"/>
</dbReference>
<reference evidence="4 5" key="1">
    <citation type="submission" date="2017-07" db="EMBL/GenBank/DDBJ databases">
        <title>The new phylogeny of genus Mycobacterium.</title>
        <authorList>
            <person name="Tortoli E."/>
            <person name="Trovato A."/>
            <person name="Cirillo D.M."/>
        </authorList>
    </citation>
    <scope>NUCLEOTIDE SEQUENCE [LARGE SCALE GENOMIC DNA]</scope>
    <source>
        <strain evidence="4 5">ATCC 33027</strain>
    </source>
</reference>
<proteinExistence type="predicted"/>
<dbReference type="InterPro" id="IPR031928">
    <property type="entry name" value="RsdA_SigD-bd"/>
</dbReference>
<feature type="domain" description="Anti-sigma-D factor RsdA sigma factor binding region" evidence="3">
    <location>
        <begin position="45"/>
        <end position="90"/>
    </location>
</feature>
<evidence type="ECO:0000256" key="1">
    <source>
        <dbReference type="SAM" id="MobiDB-lite"/>
    </source>
</evidence>
<evidence type="ECO:0000313" key="4">
    <source>
        <dbReference type="EMBL" id="OYN79820.1"/>
    </source>
</evidence>
<accession>A0A255DL52</accession>
<sequence>MPSAVLPGRCASPSIARWPNSRPRSPRQVTAMPDLGRNSRNDEPSLDAIIASDRFIDALANGHQAAPQDQADAVLAELLGEWRDEMRWPPATGLITEREAITALRTGVAEKHSSGRSRRGLSIVGAAAAGVLLLGGFGAVVAGAGPGDALYGLRTMLFGAPKQVRDDQVTLAAKTELAQVQQLISQGDWQGAQDKLVAVSTQVASVGDESQKQQLLDQWNQLSAKVVQKDPDATVPPGITYTVPASATELVPAVVTPTNAPEVPPSIACRSAGCEPSITFSTGPDGTGTFLSPPPQAPTTQVEQTGSTSATTVDPTTTVEQTTTALPTTTSAVPTTTTTTVLPTTTTTVVPTTTTTTVLPTTTTTTTVGGGGTTSQSAAVQSPAAAATSSPSAAAAESPSAAATTSTAPQQQATSSAPSVIEPTTVASIPSTALQTAVQTPRTRVPSVMTTTLVPMPGLPIFGGGHSGGN</sequence>